<evidence type="ECO:0000313" key="2">
    <source>
        <dbReference type="EMBL" id="KAF2031925.1"/>
    </source>
</evidence>
<evidence type="ECO:0000256" key="1">
    <source>
        <dbReference type="SAM" id="MobiDB-lite"/>
    </source>
</evidence>
<dbReference type="AlphaFoldDB" id="A0A9P4HE56"/>
<accession>A0A9P4HE56</accession>
<gene>
    <name evidence="2" type="ORF">EK21DRAFT_87739</name>
</gene>
<keyword evidence="3" id="KW-1185">Reference proteome</keyword>
<feature type="region of interest" description="Disordered" evidence="1">
    <location>
        <begin position="1"/>
        <end position="20"/>
    </location>
</feature>
<evidence type="ECO:0000313" key="3">
    <source>
        <dbReference type="Proteomes" id="UP000799777"/>
    </source>
</evidence>
<comment type="caution">
    <text evidence="2">The sequence shown here is derived from an EMBL/GenBank/DDBJ whole genome shotgun (WGS) entry which is preliminary data.</text>
</comment>
<sequence length="209" mass="22333">MACRPPVTTTRSSAGGGASRVNAQHAKIPVALTRYGLLLDFSRCEITSAVAASLCVIRPIPRPVGSFSYTCIARLRTVNSKHAGSATPDGPSAVGPSLTPQLRAQMLPQCRNPYSGPHSTRPAPSPGYVELRAVSFLQRLQCAMSNGHTGYTAKDSFWYTADMLAPHLSVRANLMHASPESHMDPAIVHVVLVNNSCTVPTIIPRRFSG</sequence>
<protein>
    <submittedName>
        <fullName evidence="2">Uncharacterized protein</fullName>
    </submittedName>
</protein>
<proteinExistence type="predicted"/>
<dbReference type="Proteomes" id="UP000799777">
    <property type="component" value="Unassembled WGS sequence"/>
</dbReference>
<organism evidence="2 3">
    <name type="scientific">Setomelanomma holmii</name>
    <dbReference type="NCBI Taxonomy" id="210430"/>
    <lineage>
        <taxon>Eukaryota</taxon>
        <taxon>Fungi</taxon>
        <taxon>Dikarya</taxon>
        <taxon>Ascomycota</taxon>
        <taxon>Pezizomycotina</taxon>
        <taxon>Dothideomycetes</taxon>
        <taxon>Pleosporomycetidae</taxon>
        <taxon>Pleosporales</taxon>
        <taxon>Pleosporineae</taxon>
        <taxon>Phaeosphaeriaceae</taxon>
        <taxon>Setomelanomma</taxon>
    </lineage>
</organism>
<dbReference type="EMBL" id="ML978177">
    <property type="protein sequence ID" value="KAF2031925.1"/>
    <property type="molecule type" value="Genomic_DNA"/>
</dbReference>
<reference evidence="2" key="1">
    <citation type="journal article" date="2020" name="Stud. Mycol.">
        <title>101 Dothideomycetes genomes: a test case for predicting lifestyles and emergence of pathogens.</title>
        <authorList>
            <person name="Haridas S."/>
            <person name="Albert R."/>
            <person name="Binder M."/>
            <person name="Bloem J."/>
            <person name="Labutti K."/>
            <person name="Salamov A."/>
            <person name="Andreopoulos B."/>
            <person name="Baker S."/>
            <person name="Barry K."/>
            <person name="Bills G."/>
            <person name="Bluhm B."/>
            <person name="Cannon C."/>
            <person name="Castanera R."/>
            <person name="Culley D."/>
            <person name="Daum C."/>
            <person name="Ezra D."/>
            <person name="Gonzalez J."/>
            <person name="Henrissat B."/>
            <person name="Kuo A."/>
            <person name="Liang C."/>
            <person name="Lipzen A."/>
            <person name="Lutzoni F."/>
            <person name="Magnuson J."/>
            <person name="Mondo S."/>
            <person name="Nolan M."/>
            <person name="Ohm R."/>
            <person name="Pangilinan J."/>
            <person name="Park H.-J."/>
            <person name="Ramirez L."/>
            <person name="Alfaro M."/>
            <person name="Sun H."/>
            <person name="Tritt A."/>
            <person name="Yoshinaga Y."/>
            <person name="Zwiers L.-H."/>
            <person name="Turgeon B."/>
            <person name="Goodwin S."/>
            <person name="Spatafora J."/>
            <person name="Crous P."/>
            <person name="Grigoriev I."/>
        </authorList>
    </citation>
    <scope>NUCLEOTIDE SEQUENCE</scope>
    <source>
        <strain evidence="2">CBS 110217</strain>
    </source>
</reference>
<name>A0A9P4HE56_9PLEO</name>